<sequence>MKFSKTTLSVLAFLSAAALSPVVLAAPAQSVAVSDCWIRGMPGNLPSGGFFNVKNSSGNPIDLTGVDSDAFGMAMLHQTQSNGSTSTMVMVDKATVPAGGTLSFAPGGYHLMLEKPTHPLKVGTELPLTFTFGDGEKITAQCTVKAAGTMAK</sequence>
<reference evidence="2 3" key="1">
    <citation type="submission" date="2020-04" db="EMBL/GenBank/DDBJ databases">
        <authorList>
            <person name="Depoorter E."/>
        </authorList>
    </citation>
    <scope>NUCLEOTIDE SEQUENCE [LARGE SCALE GENOMIC DNA]</scope>
    <source>
        <strain evidence="2 3">BCC0217</strain>
    </source>
</reference>
<accession>A0A6J5IUG5</accession>
<dbReference type="AlphaFoldDB" id="A0A6J5IUG5"/>
<keyword evidence="1" id="KW-0732">Signal</keyword>
<gene>
    <name evidence="2" type="ORF">BLA3211_01655</name>
</gene>
<feature type="signal peptide" evidence="1">
    <location>
        <begin position="1"/>
        <end position="25"/>
    </location>
</feature>
<proteinExistence type="predicted"/>
<organism evidence="2 3">
    <name type="scientific">Burkholderia aenigmatica</name>
    <dbReference type="NCBI Taxonomy" id="2015348"/>
    <lineage>
        <taxon>Bacteria</taxon>
        <taxon>Pseudomonadati</taxon>
        <taxon>Pseudomonadota</taxon>
        <taxon>Betaproteobacteria</taxon>
        <taxon>Burkholderiales</taxon>
        <taxon>Burkholderiaceae</taxon>
        <taxon>Burkholderia</taxon>
        <taxon>Burkholderia cepacia complex</taxon>
    </lineage>
</organism>
<dbReference type="InterPro" id="IPR036182">
    <property type="entry name" value="PCuAC_sf"/>
</dbReference>
<evidence type="ECO:0000313" key="3">
    <source>
        <dbReference type="Proteomes" id="UP000494301"/>
    </source>
</evidence>
<feature type="chain" id="PRO_5027003922" evidence="1">
    <location>
        <begin position="26"/>
        <end position="152"/>
    </location>
</feature>
<dbReference type="PANTHER" id="PTHR36302:SF1">
    <property type="entry name" value="COPPER CHAPERONE PCU(A)C"/>
    <property type="match status" value="1"/>
</dbReference>
<name>A0A6J5IUG5_9BURK</name>
<dbReference type="Gene3D" id="2.60.40.1890">
    <property type="entry name" value="PCu(A)C copper chaperone"/>
    <property type="match status" value="1"/>
</dbReference>
<dbReference type="PANTHER" id="PTHR36302">
    <property type="entry name" value="BLR7088 PROTEIN"/>
    <property type="match status" value="1"/>
</dbReference>
<dbReference type="Pfam" id="PF04314">
    <property type="entry name" value="PCuAC"/>
    <property type="match status" value="1"/>
</dbReference>
<dbReference type="SUPFAM" id="SSF110087">
    <property type="entry name" value="DR1885-like metal-binding protein"/>
    <property type="match status" value="1"/>
</dbReference>
<protein>
    <submittedName>
        <fullName evidence="2">Copper(I)-binding protein</fullName>
    </submittedName>
</protein>
<evidence type="ECO:0000256" key="1">
    <source>
        <dbReference type="SAM" id="SignalP"/>
    </source>
</evidence>
<dbReference type="InterPro" id="IPR058248">
    <property type="entry name" value="Lxx211020-like"/>
</dbReference>
<dbReference type="InterPro" id="IPR007410">
    <property type="entry name" value="LpqE-like"/>
</dbReference>
<dbReference type="Proteomes" id="UP000494301">
    <property type="component" value="Unassembled WGS sequence"/>
</dbReference>
<dbReference type="EMBL" id="CABWIL020000005">
    <property type="protein sequence ID" value="CAB3962269.1"/>
    <property type="molecule type" value="Genomic_DNA"/>
</dbReference>
<evidence type="ECO:0000313" key="2">
    <source>
        <dbReference type="EMBL" id="CAB3962269.1"/>
    </source>
</evidence>